<evidence type="ECO:0000256" key="4">
    <source>
        <dbReference type="ARBA" id="ARBA00022598"/>
    </source>
</evidence>
<dbReference type="GO" id="GO:0008360">
    <property type="term" value="P:regulation of cell shape"/>
    <property type="evidence" value="ECO:0007669"/>
    <property type="project" value="UniProtKB-KW"/>
</dbReference>
<dbReference type="InterPro" id="IPR013221">
    <property type="entry name" value="Mur_ligase_cen"/>
</dbReference>
<dbReference type="InterPro" id="IPR004101">
    <property type="entry name" value="Mur_ligase_C"/>
</dbReference>
<evidence type="ECO:0000256" key="5">
    <source>
        <dbReference type="ARBA" id="ARBA00022618"/>
    </source>
</evidence>
<evidence type="ECO:0000256" key="10">
    <source>
        <dbReference type="ARBA" id="ARBA00023306"/>
    </source>
</evidence>
<dbReference type="InterPro" id="IPR018109">
    <property type="entry name" value="Folylpolyglutamate_synth_CS"/>
</dbReference>
<dbReference type="RefSeq" id="WP_272437455.1">
    <property type="nucleotide sequence ID" value="NZ_JAMQKB010000018.1"/>
</dbReference>
<dbReference type="GO" id="GO:0051301">
    <property type="term" value="P:cell division"/>
    <property type="evidence" value="ECO:0007669"/>
    <property type="project" value="UniProtKB-KW"/>
</dbReference>
<dbReference type="AlphaFoldDB" id="A0A9X3WVL4"/>
<gene>
    <name evidence="12" type="primary">murE</name>
    <name evidence="17" type="ORF">NC797_14110</name>
</gene>
<feature type="binding site" evidence="12">
    <location>
        <position position="184"/>
    </location>
    <ligand>
        <name>UDP-N-acetyl-alpha-D-muramoyl-L-alanyl-D-glutamate</name>
        <dbReference type="ChEBI" id="CHEBI:83900"/>
    </ligand>
</feature>
<dbReference type="InterPro" id="IPR036565">
    <property type="entry name" value="Mur-like_cat_sf"/>
</dbReference>
<keyword evidence="4 12" id="KW-0436">Ligase</keyword>
<dbReference type="Pfam" id="PF01225">
    <property type="entry name" value="Mur_ligase"/>
    <property type="match status" value="1"/>
</dbReference>
<feature type="domain" description="Mur ligase N-terminal catalytic" evidence="14">
    <location>
        <begin position="24"/>
        <end position="96"/>
    </location>
</feature>
<keyword evidence="18" id="KW-1185">Reference proteome</keyword>
<dbReference type="EC" id="6.3.2.-" evidence="12"/>
<evidence type="ECO:0000256" key="11">
    <source>
        <dbReference type="ARBA" id="ARBA00023316"/>
    </source>
</evidence>
<dbReference type="EMBL" id="JAMQKB010000018">
    <property type="protein sequence ID" value="MDC3425638.1"/>
    <property type="molecule type" value="Genomic_DNA"/>
</dbReference>
<dbReference type="Gene3D" id="3.40.1190.10">
    <property type="entry name" value="Mur-like, catalytic domain"/>
    <property type="match status" value="1"/>
</dbReference>
<comment type="caution">
    <text evidence="17">The sequence shown here is derived from an EMBL/GenBank/DDBJ whole genome shotgun (WGS) entry which is preliminary data.</text>
</comment>
<dbReference type="InterPro" id="IPR000713">
    <property type="entry name" value="Mur_ligase_N"/>
</dbReference>
<feature type="binding site" evidence="12">
    <location>
        <begin position="110"/>
        <end position="116"/>
    </location>
    <ligand>
        <name>ATP</name>
        <dbReference type="ChEBI" id="CHEBI:30616"/>
    </ligand>
</feature>
<sequence length="486" mass="54585">MRLQHLISELEIVNRNKEAGNIEIKGIADSSLDVQDDYVFVAIKGFQLDGHAYIEEAIYKGASVIIGEQDLSHVSKPYIQVKNSRKALGIIASSFYGHPTSQKIMIGITGTNGKTTTSYILKHILESNGYSCSLIGTIQNVVNGEVTPSMNSTPSPLQLQKLLATSNDSVVIMEVSSHGLTQYRVEGLEFDYCLFTNLNHDHLDYHGSMEAYFEAKVKLFEKLKENGMAVINTDDSWGKKLLVKLQSEGKRCYTIGQSNDNRLQLTHINAGDSLVVVKEADDSRFIQSPMIGIHNIYNTVMAYATANFFPINKNYITESINDFQGVNGRFEMTKLSNGATVVVDYAHTPDAIFHCLNTARYYGAKSITHVFGFRGDRDSGKRKEMLSIIAEKSDQYILTLDDLNSISMNEMEETLHYLHETYGNEKGKVILDRTLAIKHAIEHSESEQWIFLTGKGHEKYQQTYKLPTQSDKETIEYLTIAQNLVE</sequence>
<dbReference type="GO" id="GO:0000287">
    <property type="term" value="F:magnesium ion binding"/>
    <property type="evidence" value="ECO:0007669"/>
    <property type="project" value="UniProtKB-UniRule"/>
</dbReference>
<comment type="similarity">
    <text evidence="2 12">Belongs to the MurCDEF family. MurE subfamily.</text>
</comment>
<evidence type="ECO:0000256" key="2">
    <source>
        <dbReference type="ARBA" id="ARBA00005898"/>
    </source>
</evidence>
<evidence type="ECO:0000256" key="13">
    <source>
        <dbReference type="RuleBase" id="RU004135"/>
    </source>
</evidence>
<keyword evidence="10 12" id="KW-0131">Cell cycle</keyword>
<evidence type="ECO:0000256" key="6">
    <source>
        <dbReference type="ARBA" id="ARBA00022741"/>
    </source>
</evidence>
<keyword evidence="12" id="KW-0460">Magnesium</keyword>
<evidence type="ECO:0000256" key="7">
    <source>
        <dbReference type="ARBA" id="ARBA00022840"/>
    </source>
</evidence>
<dbReference type="NCBIfam" id="NF001126">
    <property type="entry name" value="PRK00139.1-4"/>
    <property type="match status" value="1"/>
</dbReference>
<feature type="binding site" evidence="12">
    <location>
        <position position="182"/>
    </location>
    <ligand>
        <name>UDP-N-acetyl-alpha-D-muramoyl-L-alanyl-D-glutamate</name>
        <dbReference type="ChEBI" id="CHEBI:83900"/>
    </ligand>
</feature>
<feature type="binding site" evidence="12">
    <location>
        <position position="151"/>
    </location>
    <ligand>
        <name>UDP-N-acetyl-alpha-D-muramoyl-L-alanyl-D-glutamate</name>
        <dbReference type="ChEBI" id="CHEBI:83900"/>
    </ligand>
</feature>
<dbReference type="GO" id="GO:0071555">
    <property type="term" value="P:cell wall organization"/>
    <property type="evidence" value="ECO:0007669"/>
    <property type="project" value="UniProtKB-KW"/>
</dbReference>
<dbReference type="Pfam" id="PF02875">
    <property type="entry name" value="Mur_ligase_C"/>
    <property type="match status" value="1"/>
</dbReference>
<dbReference type="Gene3D" id="3.40.1390.10">
    <property type="entry name" value="MurE/MurF, N-terminal domain"/>
    <property type="match status" value="1"/>
</dbReference>
<keyword evidence="6 12" id="KW-0547">Nucleotide-binding</keyword>
<name>A0A9X3WVL4_9BACI</name>
<feature type="binding site" evidence="12">
    <location>
        <position position="176"/>
    </location>
    <ligand>
        <name>UDP-N-acetyl-alpha-D-muramoyl-L-alanyl-D-glutamate</name>
        <dbReference type="ChEBI" id="CHEBI:83900"/>
    </ligand>
</feature>
<keyword evidence="9 12" id="KW-0573">Peptidoglycan synthesis</keyword>
<keyword evidence="7 12" id="KW-0067">ATP-binding</keyword>
<protein>
    <recommendedName>
        <fullName evidence="12">UDP-N-acetylmuramyl-tripeptide synthetase</fullName>
        <ecNumber evidence="12">6.3.2.-</ecNumber>
    </recommendedName>
    <alternativeName>
        <fullName evidence="12">UDP-MurNAc-tripeptide synthetase</fullName>
    </alternativeName>
</protein>
<comment type="caution">
    <text evidence="12">Lacks conserved residue(s) required for the propagation of feature annotation.</text>
</comment>
<feature type="domain" description="Mur ligase C-terminal" evidence="15">
    <location>
        <begin position="328"/>
        <end position="456"/>
    </location>
</feature>
<feature type="binding site" evidence="12">
    <location>
        <position position="31"/>
    </location>
    <ligand>
        <name>UDP-N-acetyl-alpha-D-muramoyl-L-alanyl-D-glutamate</name>
        <dbReference type="ChEBI" id="CHEBI:83900"/>
    </ligand>
</feature>
<feature type="modified residue" description="N6-carboxylysine" evidence="12">
    <location>
        <position position="216"/>
    </location>
</feature>
<comment type="PTM">
    <text evidence="12">Carboxylation is probably crucial for Mg(2+) binding and, consequently, for the gamma-phosphate positioning of ATP.</text>
</comment>
<evidence type="ECO:0000259" key="15">
    <source>
        <dbReference type="Pfam" id="PF02875"/>
    </source>
</evidence>
<evidence type="ECO:0000313" key="17">
    <source>
        <dbReference type="EMBL" id="MDC3425638.1"/>
    </source>
</evidence>
<reference evidence="17" key="1">
    <citation type="submission" date="2022-06" db="EMBL/GenBank/DDBJ databases">
        <title>Aquibacillus sp. a new bacterium isolated from soil saline samples.</title>
        <authorList>
            <person name="Galisteo C."/>
            <person name="De La Haba R."/>
            <person name="Sanchez-Porro C."/>
            <person name="Ventosa A."/>
        </authorList>
    </citation>
    <scope>NUCLEOTIDE SEQUENCE</scope>
    <source>
        <strain evidence="17">3ASR75-11</strain>
    </source>
</reference>
<evidence type="ECO:0000259" key="16">
    <source>
        <dbReference type="Pfam" id="PF08245"/>
    </source>
</evidence>
<evidence type="ECO:0000256" key="3">
    <source>
        <dbReference type="ARBA" id="ARBA00022490"/>
    </source>
</evidence>
<comment type="subcellular location">
    <subcellularLocation>
        <location evidence="12 13">Cytoplasm</location>
    </subcellularLocation>
</comment>
<accession>A0A9X3WVL4</accession>
<keyword evidence="11 12" id="KW-0961">Cell wall biogenesis/degradation</keyword>
<feature type="domain" description="Mur ligase central" evidence="16">
    <location>
        <begin position="108"/>
        <end position="306"/>
    </location>
</feature>
<dbReference type="GO" id="GO:0005737">
    <property type="term" value="C:cytoplasm"/>
    <property type="evidence" value="ECO:0007669"/>
    <property type="project" value="UniProtKB-SubCell"/>
</dbReference>
<evidence type="ECO:0000256" key="12">
    <source>
        <dbReference type="HAMAP-Rule" id="MF_00208"/>
    </source>
</evidence>
<evidence type="ECO:0000256" key="8">
    <source>
        <dbReference type="ARBA" id="ARBA00022960"/>
    </source>
</evidence>
<dbReference type="PANTHER" id="PTHR23135">
    <property type="entry name" value="MUR LIGASE FAMILY MEMBER"/>
    <property type="match status" value="1"/>
</dbReference>
<organism evidence="17 18">
    <name type="scientific">Terrihalobacillus insolitus</name>
    <dbReference type="NCBI Taxonomy" id="2950438"/>
    <lineage>
        <taxon>Bacteria</taxon>
        <taxon>Bacillati</taxon>
        <taxon>Bacillota</taxon>
        <taxon>Bacilli</taxon>
        <taxon>Bacillales</taxon>
        <taxon>Bacillaceae</taxon>
        <taxon>Terrihalobacillus</taxon>
    </lineage>
</organism>
<dbReference type="Pfam" id="PF08245">
    <property type="entry name" value="Mur_ligase_M"/>
    <property type="match status" value="1"/>
</dbReference>
<dbReference type="HAMAP" id="MF_00208">
    <property type="entry name" value="MurE"/>
    <property type="match status" value="1"/>
</dbReference>
<dbReference type="GO" id="GO:0004326">
    <property type="term" value="F:tetrahydrofolylpolyglutamate synthase activity"/>
    <property type="evidence" value="ECO:0007669"/>
    <property type="project" value="InterPro"/>
</dbReference>
<proteinExistence type="inferred from homology"/>
<dbReference type="InterPro" id="IPR005761">
    <property type="entry name" value="UDP-N-AcMur-Glu-dNH2Pim_ligase"/>
</dbReference>
<dbReference type="GO" id="GO:0009252">
    <property type="term" value="P:peptidoglycan biosynthetic process"/>
    <property type="evidence" value="ECO:0007669"/>
    <property type="project" value="UniProtKB-UniRule"/>
</dbReference>
<keyword evidence="5 12" id="KW-0132">Cell division</keyword>
<keyword evidence="8 12" id="KW-0133">Cell shape</keyword>
<dbReference type="PROSITE" id="PS01011">
    <property type="entry name" value="FOLYLPOLYGLU_SYNT_1"/>
    <property type="match status" value="1"/>
</dbReference>
<evidence type="ECO:0000259" key="14">
    <source>
        <dbReference type="Pfam" id="PF01225"/>
    </source>
</evidence>
<dbReference type="SUPFAM" id="SSF53623">
    <property type="entry name" value="MurD-like peptide ligases, catalytic domain"/>
    <property type="match status" value="1"/>
</dbReference>
<dbReference type="SUPFAM" id="SSF53244">
    <property type="entry name" value="MurD-like peptide ligases, peptide-binding domain"/>
    <property type="match status" value="1"/>
</dbReference>
<comment type="pathway">
    <text evidence="1 12 13">Cell wall biogenesis; peptidoglycan biosynthesis.</text>
</comment>
<feature type="binding site" evidence="12">
    <location>
        <begin position="152"/>
        <end position="153"/>
    </location>
    <ligand>
        <name>UDP-N-acetyl-alpha-D-muramoyl-L-alanyl-D-glutamate</name>
        <dbReference type="ChEBI" id="CHEBI:83900"/>
    </ligand>
</feature>
<keyword evidence="3 12" id="KW-0963">Cytoplasm</keyword>
<dbReference type="NCBIfam" id="TIGR01085">
    <property type="entry name" value="murE"/>
    <property type="match status" value="1"/>
</dbReference>
<dbReference type="PANTHER" id="PTHR23135:SF4">
    <property type="entry name" value="UDP-N-ACETYLMURAMOYL-L-ALANYL-D-GLUTAMATE--2,6-DIAMINOPIMELATE LIGASE MURE HOMOLOG, CHLOROPLASTIC"/>
    <property type="match status" value="1"/>
</dbReference>
<dbReference type="Proteomes" id="UP001145050">
    <property type="component" value="Unassembled WGS sequence"/>
</dbReference>
<dbReference type="InterPro" id="IPR035911">
    <property type="entry name" value="MurE/MurF_N"/>
</dbReference>
<evidence type="ECO:0000313" key="18">
    <source>
        <dbReference type="Proteomes" id="UP001145050"/>
    </source>
</evidence>
<comment type="cofactor">
    <cofactor evidence="12">
        <name>Mg(2+)</name>
        <dbReference type="ChEBI" id="CHEBI:18420"/>
    </cofactor>
</comment>
<dbReference type="Gene3D" id="3.90.190.20">
    <property type="entry name" value="Mur ligase, C-terminal domain"/>
    <property type="match status" value="1"/>
</dbReference>
<comment type="function">
    <text evidence="12">Catalyzes the addition of an amino acid to the nucleotide precursor UDP-N-acetylmuramoyl-L-alanyl-D-glutamate (UMAG) in the biosynthesis of bacterial cell-wall peptidoglycan.</text>
</comment>
<evidence type="ECO:0000256" key="9">
    <source>
        <dbReference type="ARBA" id="ARBA00022984"/>
    </source>
</evidence>
<evidence type="ECO:0000256" key="1">
    <source>
        <dbReference type="ARBA" id="ARBA00004752"/>
    </source>
</evidence>
<dbReference type="GO" id="GO:0005524">
    <property type="term" value="F:ATP binding"/>
    <property type="evidence" value="ECO:0007669"/>
    <property type="project" value="UniProtKB-UniRule"/>
</dbReference>
<dbReference type="SUPFAM" id="SSF63418">
    <property type="entry name" value="MurE/MurF N-terminal domain"/>
    <property type="match status" value="1"/>
</dbReference>
<dbReference type="InterPro" id="IPR036615">
    <property type="entry name" value="Mur_ligase_C_dom_sf"/>
</dbReference>